<dbReference type="RefSeq" id="WP_377005981.1">
    <property type="nucleotide sequence ID" value="NZ_JBHSLV010000002.1"/>
</dbReference>
<comment type="caution">
    <text evidence="1">The sequence shown here is derived from an EMBL/GenBank/DDBJ whole genome shotgun (WGS) entry which is preliminary data.</text>
</comment>
<evidence type="ECO:0000313" key="1">
    <source>
        <dbReference type="EMBL" id="MFC5391216.1"/>
    </source>
</evidence>
<sequence>MTNPYWHTAYKPHLVDAAEIRGLCFDLSNIVTASRSKQGTGEQRDPEDDPRFTHTERLCFQMAEDELSRRLLRLAVLIRTFDDIMANSPVADAYRSHRDAAEKDVALGSVYTGDERITDTLRECCNKIIHADDVRPTYETDDDRHDEFARWGMTGMIELEGKLRGANWSIVICIDNLIEAVLDLLTFADQMDELYRTTIPEGRIA</sequence>
<reference evidence="2" key="1">
    <citation type="journal article" date="2019" name="Int. J. Syst. Evol. Microbiol.">
        <title>The Global Catalogue of Microorganisms (GCM) 10K type strain sequencing project: providing services to taxonomists for standard genome sequencing and annotation.</title>
        <authorList>
            <consortium name="The Broad Institute Genomics Platform"/>
            <consortium name="The Broad Institute Genome Sequencing Center for Infectious Disease"/>
            <person name="Wu L."/>
            <person name="Ma J."/>
        </authorList>
    </citation>
    <scope>NUCLEOTIDE SEQUENCE [LARGE SCALE GENOMIC DNA]</scope>
    <source>
        <strain evidence="2">CGMCC 1.16326</strain>
    </source>
</reference>
<dbReference type="Proteomes" id="UP001596104">
    <property type="component" value="Unassembled WGS sequence"/>
</dbReference>
<accession>A0ABW0H435</accession>
<evidence type="ECO:0000313" key="2">
    <source>
        <dbReference type="Proteomes" id="UP001596104"/>
    </source>
</evidence>
<protein>
    <submittedName>
        <fullName evidence="1">Uncharacterized protein</fullName>
    </submittedName>
</protein>
<dbReference type="EMBL" id="JBHSLV010000002">
    <property type="protein sequence ID" value="MFC5391216.1"/>
    <property type="molecule type" value="Genomic_DNA"/>
</dbReference>
<name>A0ABW0H435_9HYPH</name>
<proteinExistence type="predicted"/>
<organism evidence="1 2">
    <name type="scientific">Bosea vestrisii</name>
    <dbReference type="NCBI Taxonomy" id="151416"/>
    <lineage>
        <taxon>Bacteria</taxon>
        <taxon>Pseudomonadati</taxon>
        <taxon>Pseudomonadota</taxon>
        <taxon>Alphaproteobacteria</taxon>
        <taxon>Hyphomicrobiales</taxon>
        <taxon>Boseaceae</taxon>
        <taxon>Bosea</taxon>
    </lineage>
</organism>
<keyword evidence="2" id="KW-1185">Reference proteome</keyword>
<gene>
    <name evidence="1" type="ORF">ACFPPC_01005</name>
</gene>